<dbReference type="GO" id="GO:0031295">
    <property type="term" value="P:T cell costimulation"/>
    <property type="evidence" value="ECO:0007669"/>
    <property type="project" value="TreeGrafter"/>
</dbReference>
<dbReference type="InterPro" id="IPR003599">
    <property type="entry name" value="Ig_sub"/>
</dbReference>
<feature type="region of interest" description="Disordered" evidence="11">
    <location>
        <begin position="225"/>
        <end position="248"/>
    </location>
</feature>
<evidence type="ECO:0000256" key="6">
    <source>
        <dbReference type="ARBA" id="ARBA00023136"/>
    </source>
</evidence>
<evidence type="ECO:0000256" key="9">
    <source>
        <dbReference type="ARBA" id="ARBA00023180"/>
    </source>
</evidence>
<evidence type="ECO:0000313" key="15">
    <source>
        <dbReference type="Ensembl" id="ENSSAUP00010022885.1"/>
    </source>
</evidence>
<proteinExistence type="predicted"/>
<reference evidence="15" key="1">
    <citation type="submission" date="2021-04" db="EMBL/GenBank/DDBJ databases">
        <authorList>
            <consortium name="Wellcome Sanger Institute Data Sharing"/>
        </authorList>
    </citation>
    <scope>NUCLEOTIDE SEQUENCE [LARGE SCALE GENOMIC DNA]</scope>
</reference>
<dbReference type="InterPro" id="IPR013106">
    <property type="entry name" value="Ig_V-set"/>
</dbReference>
<dbReference type="InterPro" id="IPR051713">
    <property type="entry name" value="T-cell_Activation_Regulation"/>
</dbReference>
<keyword evidence="6 12" id="KW-0472">Membrane</keyword>
<dbReference type="PANTHER" id="PTHR25466">
    <property type="entry name" value="T-LYMPHOCYTE ACTIVATION ANTIGEN"/>
    <property type="match status" value="1"/>
</dbReference>
<dbReference type="GeneTree" id="ENSGT00540000073890"/>
<dbReference type="GO" id="GO:0042130">
    <property type="term" value="P:negative regulation of T cell proliferation"/>
    <property type="evidence" value="ECO:0007669"/>
    <property type="project" value="TreeGrafter"/>
</dbReference>
<keyword evidence="5 12" id="KW-1133">Transmembrane helix</keyword>
<keyword evidence="2" id="KW-1003">Cell membrane</keyword>
<dbReference type="InterPro" id="IPR013783">
    <property type="entry name" value="Ig-like_fold"/>
</dbReference>
<keyword evidence="10" id="KW-0393">Immunoglobulin domain</keyword>
<dbReference type="InterPro" id="IPR007110">
    <property type="entry name" value="Ig-like_dom"/>
</dbReference>
<dbReference type="Gene3D" id="2.60.40.10">
    <property type="entry name" value="Immunoglobulins"/>
    <property type="match status" value="2"/>
</dbReference>
<keyword evidence="4 13" id="KW-0732">Signal</keyword>
<evidence type="ECO:0000256" key="12">
    <source>
        <dbReference type="SAM" id="Phobius"/>
    </source>
</evidence>
<dbReference type="Ensembl" id="ENSSAUT00010024143.1">
    <property type="protein sequence ID" value="ENSSAUP00010022882.1"/>
    <property type="gene ID" value="ENSSAUG00010010037.1"/>
</dbReference>
<feature type="transmembrane region" description="Helical" evidence="12">
    <location>
        <begin position="256"/>
        <end position="276"/>
    </location>
</feature>
<evidence type="ECO:0000256" key="10">
    <source>
        <dbReference type="ARBA" id="ARBA00023319"/>
    </source>
</evidence>
<reference evidence="15" key="2">
    <citation type="submission" date="2025-05" db="UniProtKB">
        <authorList>
            <consortium name="Ensembl"/>
        </authorList>
    </citation>
    <scope>IDENTIFICATION</scope>
</reference>
<evidence type="ECO:0000256" key="4">
    <source>
        <dbReference type="ARBA" id="ARBA00022729"/>
    </source>
</evidence>
<dbReference type="GO" id="GO:0006955">
    <property type="term" value="P:immune response"/>
    <property type="evidence" value="ECO:0007669"/>
    <property type="project" value="TreeGrafter"/>
</dbReference>
<dbReference type="Pfam" id="PF07686">
    <property type="entry name" value="V-set"/>
    <property type="match status" value="1"/>
</dbReference>
<dbReference type="InterPro" id="IPR036179">
    <property type="entry name" value="Ig-like_dom_sf"/>
</dbReference>
<name>A0A671V9D6_SPAAU</name>
<dbReference type="GO" id="GO:0042102">
    <property type="term" value="P:positive regulation of T cell proliferation"/>
    <property type="evidence" value="ECO:0007669"/>
    <property type="project" value="TreeGrafter"/>
</dbReference>
<dbReference type="Pfam" id="PF22705">
    <property type="entry name" value="C2-set_3"/>
    <property type="match status" value="1"/>
</dbReference>
<dbReference type="GO" id="GO:0071222">
    <property type="term" value="P:cellular response to lipopolysaccharide"/>
    <property type="evidence" value="ECO:0007669"/>
    <property type="project" value="TreeGrafter"/>
</dbReference>
<evidence type="ECO:0000256" key="13">
    <source>
        <dbReference type="SAM" id="SignalP"/>
    </source>
</evidence>
<accession>A0A671V9D6</accession>
<evidence type="ECO:0000259" key="14">
    <source>
        <dbReference type="PROSITE" id="PS50835"/>
    </source>
</evidence>
<dbReference type="AlphaFoldDB" id="A0A671V9D6"/>
<dbReference type="PANTHER" id="PTHR25466:SF14">
    <property type="entry name" value="BUTYROPHILIN SUBFAMILY 2 MEMBER A2-LIKE-RELATED"/>
    <property type="match status" value="1"/>
</dbReference>
<sequence>MNMASIGIFIFTVIYITVVNAGLVDVKCKTENMGQYGQQSLLDCAIETSQEATGAVFRTVSWKKEGIDEPLLLFHKGETIKQPGYSFAEPSWNNRNMNVSLHITNTTVEDQGVYTCTVMTDSGSDTSKTTLKVTAKYSKPTIISEPEKISQSTGGTLVCNSVGGYPKGQIRWFGELNEDWTGSSDMEVKETKSGLFELSSKLTLLRGSTYSKYTCAVFNTSGGKEDEATFEVPDGQDTSGHSGGEPGKPTVQVTTIVAASLVIGSLIVGLLGVILYKMRSRRDHREVRAFESDAEEGKPEIQHCYSLCPNNKTCFTTVSKMTCMRIYSDSDIKPFAGGGREVDKEYQDTLA</sequence>
<keyword evidence="9" id="KW-0325">Glycoprotein</keyword>
<evidence type="ECO:0000256" key="7">
    <source>
        <dbReference type="ARBA" id="ARBA00023157"/>
    </source>
</evidence>
<organism evidence="15 16">
    <name type="scientific">Sparus aurata</name>
    <name type="common">Gilthead sea bream</name>
    <dbReference type="NCBI Taxonomy" id="8175"/>
    <lineage>
        <taxon>Eukaryota</taxon>
        <taxon>Metazoa</taxon>
        <taxon>Chordata</taxon>
        <taxon>Craniata</taxon>
        <taxon>Vertebrata</taxon>
        <taxon>Euteleostomi</taxon>
        <taxon>Actinopterygii</taxon>
        <taxon>Neopterygii</taxon>
        <taxon>Teleostei</taxon>
        <taxon>Neoteleostei</taxon>
        <taxon>Acanthomorphata</taxon>
        <taxon>Eupercaria</taxon>
        <taxon>Spariformes</taxon>
        <taxon>Sparidae</taxon>
        <taxon>Sparus</taxon>
    </lineage>
</organism>
<evidence type="ECO:0000256" key="2">
    <source>
        <dbReference type="ARBA" id="ARBA00022475"/>
    </source>
</evidence>
<dbReference type="Ensembl" id="ENSSAUT00010024147.1">
    <property type="protein sequence ID" value="ENSSAUP00010022885.1"/>
    <property type="gene ID" value="ENSSAUG00010010037.1"/>
</dbReference>
<dbReference type="PROSITE" id="PS50835">
    <property type="entry name" value="IG_LIKE"/>
    <property type="match status" value="2"/>
</dbReference>
<dbReference type="InterPro" id="IPR053896">
    <property type="entry name" value="BTN3A2-like_Ig-C"/>
</dbReference>
<comment type="subcellular location">
    <subcellularLocation>
        <location evidence="1">Cell membrane</location>
        <topology evidence="1">Single-pass type I membrane protein</topology>
    </subcellularLocation>
</comment>
<evidence type="ECO:0000256" key="11">
    <source>
        <dbReference type="SAM" id="MobiDB-lite"/>
    </source>
</evidence>
<keyword evidence="7" id="KW-1015">Disulfide bond</keyword>
<evidence type="ECO:0000256" key="1">
    <source>
        <dbReference type="ARBA" id="ARBA00004251"/>
    </source>
</evidence>
<protein>
    <submittedName>
        <fullName evidence="15">Uncharacterized LOC115570214</fullName>
    </submittedName>
</protein>
<dbReference type="SUPFAM" id="SSF48726">
    <property type="entry name" value="Immunoglobulin"/>
    <property type="match status" value="2"/>
</dbReference>
<feature type="domain" description="Ig-like" evidence="14">
    <location>
        <begin position="140"/>
        <end position="231"/>
    </location>
</feature>
<feature type="domain" description="Ig-like" evidence="14">
    <location>
        <begin position="37"/>
        <end position="134"/>
    </location>
</feature>
<dbReference type="GO" id="GO:0009897">
    <property type="term" value="C:external side of plasma membrane"/>
    <property type="evidence" value="ECO:0007669"/>
    <property type="project" value="TreeGrafter"/>
</dbReference>
<keyword evidence="3 12" id="KW-0812">Transmembrane</keyword>
<dbReference type="GO" id="GO:0007166">
    <property type="term" value="P:cell surface receptor signaling pathway"/>
    <property type="evidence" value="ECO:0007669"/>
    <property type="project" value="TreeGrafter"/>
</dbReference>
<evidence type="ECO:0000313" key="16">
    <source>
        <dbReference type="Proteomes" id="UP000472265"/>
    </source>
</evidence>
<evidence type="ECO:0000256" key="3">
    <source>
        <dbReference type="ARBA" id="ARBA00022692"/>
    </source>
</evidence>
<keyword evidence="16" id="KW-1185">Reference proteome</keyword>
<evidence type="ECO:0000256" key="8">
    <source>
        <dbReference type="ARBA" id="ARBA00023170"/>
    </source>
</evidence>
<feature type="signal peptide" evidence="13">
    <location>
        <begin position="1"/>
        <end position="21"/>
    </location>
</feature>
<dbReference type="Proteomes" id="UP000472265">
    <property type="component" value="Chromosome 1"/>
</dbReference>
<evidence type="ECO:0000256" key="5">
    <source>
        <dbReference type="ARBA" id="ARBA00022989"/>
    </source>
</evidence>
<gene>
    <name evidence="15" type="primary">LOC115589480</name>
</gene>
<dbReference type="SMART" id="SM00409">
    <property type="entry name" value="IG"/>
    <property type="match status" value="2"/>
</dbReference>
<keyword evidence="8" id="KW-0675">Receptor</keyword>
<feature type="chain" id="PRO_5044627184" evidence="13">
    <location>
        <begin position="22"/>
        <end position="351"/>
    </location>
</feature>